<gene>
    <name evidence="1" type="ORF">EBO15_32330</name>
</gene>
<proteinExistence type="predicted"/>
<evidence type="ECO:0000313" key="2">
    <source>
        <dbReference type="Proteomes" id="UP000282674"/>
    </source>
</evidence>
<dbReference type="OrthoDB" id="3452444at2"/>
<reference evidence="1 2" key="1">
    <citation type="submission" date="2018-10" db="EMBL/GenBank/DDBJ databases">
        <title>Isolation from soil.</title>
        <authorList>
            <person name="Hu J."/>
        </authorList>
    </citation>
    <scope>NUCLEOTIDE SEQUENCE [LARGE SCALE GENOMIC DNA]</scope>
    <source>
        <strain evidence="1 2">NEAU-Ht49</strain>
    </source>
</reference>
<sequence>MSDVPMSGMLRVTTCGLHRGGTDRAEMFDLLGKAEAIVAGEFNVRALDECDLPGETDVSNDKILRKLDMTIAGRLPEYDGVTMPIGIPA</sequence>
<dbReference type="AlphaFoldDB" id="A0A3M2LME4"/>
<evidence type="ECO:0000313" key="1">
    <source>
        <dbReference type="EMBL" id="RMI38622.1"/>
    </source>
</evidence>
<keyword evidence="2" id="KW-1185">Reference proteome</keyword>
<organism evidence="1 2">
    <name type="scientific">Actinomadura harenae</name>
    <dbReference type="NCBI Taxonomy" id="2483351"/>
    <lineage>
        <taxon>Bacteria</taxon>
        <taxon>Bacillati</taxon>
        <taxon>Actinomycetota</taxon>
        <taxon>Actinomycetes</taxon>
        <taxon>Streptosporangiales</taxon>
        <taxon>Thermomonosporaceae</taxon>
        <taxon>Actinomadura</taxon>
    </lineage>
</organism>
<dbReference type="EMBL" id="RFFG01000082">
    <property type="protein sequence ID" value="RMI38622.1"/>
    <property type="molecule type" value="Genomic_DNA"/>
</dbReference>
<accession>A0A3M2LME4</accession>
<name>A0A3M2LME4_9ACTN</name>
<protein>
    <submittedName>
        <fullName evidence="1">Uncharacterized protein</fullName>
    </submittedName>
</protein>
<comment type="caution">
    <text evidence="1">The sequence shown here is derived from an EMBL/GenBank/DDBJ whole genome shotgun (WGS) entry which is preliminary data.</text>
</comment>
<dbReference type="Proteomes" id="UP000282674">
    <property type="component" value="Unassembled WGS sequence"/>
</dbReference>
<dbReference type="RefSeq" id="WP_122198263.1">
    <property type="nucleotide sequence ID" value="NZ_JBHSKC010000031.1"/>
</dbReference>